<keyword evidence="2" id="KW-0815">Transposition</keyword>
<dbReference type="InterPro" id="IPR047959">
    <property type="entry name" value="Transpos_IS5"/>
</dbReference>
<keyword evidence="4" id="KW-0233">DNA recombination</keyword>
<reference evidence="6 7" key="1">
    <citation type="journal article" date="2013" name="ISME J.">
        <title>A metabolic model for members of the genus Tetrasphaera involved in enhanced biological phosphorus removal.</title>
        <authorList>
            <person name="Kristiansen R."/>
            <person name="Nguyen H.T.T."/>
            <person name="Saunders A.M."/>
            <person name="Nielsen J.L."/>
            <person name="Wimmer R."/>
            <person name="Le V.Q."/>
            <person name="McIlroy S.J."/>
            <person name="Petrovski S."/>
            <person name="Seviour R.J."/>
            <person name="Calteau A."/>
            <person name="Nielsen K.L."/>
            <person name="Nielsen P.H."/>
        </authorList>
    </citation>
    <scope>NUCLEOTIDE SEQUENCE [LARGE SCALE GENOMIC DNA]</scope>
    <source>
        <strain evidence="6 7">Ben 74</strain>
    </source>
</reference>
<keyword evidence="3" id="KW-0238">DNA-binding</keyword>
<dbReference type="GO" id="GO:0006313">
    <property type="term" value="P:DNA transposition"/>
    <property type="evidence" value="ECO:0007669"/>
    <property type="project" value="InterPro"/>
</dbReference>
<keyword evidence="7" id="KW-1185">Reference proteome</keyword>
<evidence type="ECO:0000313" key="7">
    <source>
        <dbReference type="Proteomes" id="UP000035720"/>
    </source>
</evidence>
<dbReference type="GO" id="GO:0003677">
    <property type="term" value="F:DNA binding"/>
    <property type="evidence" value="ECO:0007669"/>
    <property type="project" value="UniProtKB-KW"/>
</dbReference>
<evidence type="ECO:0000256" key="1">
    <source>
        <dbReference type="ARBA" id="ARBA00010075"/>
    </source>
</evidence>
<protein>
    <submittedName>
        <fullName evidence="6">Transposase</fullName>
    </submittedName>
</protein>
<sequence length="223" mass="24208">MPDATTLLHFRHLLKEHRLGEVLLAAQNAVFDEQGWIMRGGSIVDATIIAAPSSTKNRSRARDPEMRQTKKGNQWFFGIKGHIGVDAGTGYVHAVSVTAASATDLSQVPVLVRCDDEVVYTDAGYQGAQSLSAKPGLEHLAGVEFRVAIPKSKLAGLPVADRAIASRQAGVRAKVEHPFLVVKRDFGFVKTRYRGLAKNAHHLAMLFASANWLMRARAVALMG</sequence>
<name>A0A077M790_9MICO</name>
<dbReference type="Proteomes" id="UP000035720">
    <property type="component" value="Unassembled WGS sequence"/>
</dbReference>
<dbReference type="NCBIfam" id="NF033581">
    <property type="entry name" value="transpos_IS5_4"/>
    <property type="match status" value="1"/>
</dbReference>
<dbReference type="Pfam" id="PF01609">
    <property type="entry name" value="DDE_Tnp_1"/>
    <property type="match status" value="1"/>
</dbReference>
<comment type="caution">
    <text evidence="6">The sequence shown here is derived from an EMBL/GenBank/DDBJ whole genome shotgun (WGS) entry which is preliminary data.</text>
</comment>
<feature type="domain" description="Transposase IS4-like" evidence="5">
    <location>
        <begin position="40"/>
        <end position="212"/>
    </location>
</feature>
<dbReference type="AlphaFoldDB" id="A0A077M790"/>
<dbReference type="GO" id="GO:0004803">
    <property type="term" value="F:transposase activity"/>
    <property type="evidence" value="ECO:0007669"/>
    <property type="project" value="InterPro"/>
</dbReference>
<dbReference type="EMBL" id="CAJC01000078">
    <property type="protein sequence ID" value="CCI52399.1"/>
    <property type="molecule type" value="Genomic_DNA"/>
</dbReference>
<evidence type="ECO:0000256" key="3">
    <source>
        <dbReference type="ARBA" id="ARBA00023125"/>
    </source>
</evidence>
<organism evidence="6 7">
    <name type="scientific">Nostocoides jenkinsii Ben 74</name>
    <dbReference type="NCBI Taxonomy" id="1193518"/>
    <lineage>
        <taxon>Bacteria</taxon>
        <taxon>Bacillati</taxon>
        <taxon>Actinomycetota</taxon>
        <taxon>Actinomycetes</taxon>
        <taxon>Micrococcales</taxon>
        <taxon>Intrasporangiaceae</taxon>
        <taxon>Nostocoides</taxon>
    </lineage>
</organism>
<evidence type="ECO:0000256" key="4">
    <source>
        <dbReference type="ARBA" id="ARBA00023172"/>
    </source>
</evidence>
<evidence type="ECO:0000313" key="6">
    <source>
        <dbReference type="EMBL" id="CCI52399.1"/>
    </source>
</evidence>
<dbReference type="InterPro" id="IPR002559">
    <property type="entry name" value="Transposase_11"/>
</dbReference>
<evidence type="ECO:0000259" key="5">
    <source>
        <dbReference type="Pfam" id="PF01609"/>
    </source>
</evidence>
<accession>A0A077M790</accession>
<evidence type="ECO:0000256" key="2">
    <source>
        <dbReference type="ARBA" id="ARBA00022578"/>
    </source>
</evidence>
<gene>
    <name evidence="6" type="ORF">BN13_1690002</name>
</gene>
<dbReference type="PANTHER" id="PTHR35604">
    <property type="entry name" value="TRANSPOSASE INSH FOR INSERTION SEQUENCE ELEMENT IS5A-RELATED"/>
    <property type="match status" value="1"/>
</dbReference>
<proteinExistence type="inferred from homology"/>
<dbReference type="PANTHER" id="PTHR35604:SF2">
    <property type="entry name" value="TRANSPOSASE INSH FOR INSERTION SEQUENCE ELEMENT IS5A-RELATED"/>
    <property type="match status" value="1"/>
</dbReference>
<comment type="similarity">
    <text evidence="1">Belongs to the transposase 11 family.</text>
</comment>